<dbReference type="InterPro" id="IPR001750">
    <property type="entry name" value="ND/Mrp_TM"/>
</dbReference>
<evidence type="ECO:0000256" key="5">
    <source>
        <dbReference type="RuleBase" id="RU000320"/>
    </source>
</evidence>
<dbReference type="InterPro" id="IPR018393">
    <property type="entry name" value="NADHpl_OxRdtase_5_subgr"/>
</dbReference>
<keyword evidence="9" id="KW-0560">Oxidoreductase</keyword>
<dbReference type="GO" id="GO:0003954">
    <property type="term" value="F:NADH dehydrogenase activity"/>
    <property type="evidence" value="ECO:0007669"/>
    <property type="project" value="TreeGrafter"/>
</dbReference>
<evidence type="ECO:0000313" key="10">
    <source>
        <dbReference type="Proteomes" id="UP000318995"/>
    </source>
</evidence>
<proteinExistence type="predicted"/>
<keyword evidence="10" id="KW-1185">Reference proteome</keyword>
<reference evidence="9 10" key="1">
    <citation type="submission" date="2019-02" db="EMBL/GenBank/DDBJ databases">
        <title>Deep-cultivation of Planctomycetes and their phenomic and genomic characterization uncovers novel biology.</title>
        <authorList>
            <person name="Wiegand S."/>
            <person name="Jogler M."/>
            <person name="Boedeker C."/>
            <person name="Pinto D."/>
            <person name="Vollmers J."/>
            <person name="Rivas-Marin E."/>
            <person name="Kohn T."/>
            <person name="Peeters S.H."/>
            <person name="Heuer A."/>
            <person name="Rast P."/>
            <person name="Oberbeckmann S."/>
            <person name="Bunk B."/>
            <person name="Jeske O."/>
            <person name="Meyerdierks A."/>
            <person name="Storesund J.E."/>
            <person name="Kallscheuer N."/>
            <person name="Luecker S."/>
            <person name="Lage O.M."/>
            <person name="Pohl T."/>
            <person name="Merkel B.J."/>
            <person name="Hornburger P."/>
            <person name="Mueller R.-W."/>
            <person name="Bruemmer F."/>
            <person name="Labrenz M."/>
            <person name="Spormann A.M."/>
            <person name="Op Den Camp H."/>
            <person name="Overmann J."/>
            <person name="Amann R."/>
            <person name="Jetten M.S.M."/>
            <person name="Mascher T."/>
            <person name="Medema M.H."/>
            <person name="Devos D.P."/>
            <person name="Kaster A.-K."/>
            <person name="Ovreas L."/>
            <person name="Rohde M."/>
            <person name="Galperin M.Y."/>
            <person name="Jogler C."/>
        </authorList>
    </citation>
    <scope>NUCLEOTIDE SEQUENCE [LARGE SCALE GENOMIC DNA]</scope>
    <source>
        <strain evidence="9 10">Pla111</strain>
    </source>
</reference>
<feature type="transmembrane region" description="Helical" evidence="6">
    <location>
        <begin position="209"/>
        <end position="228"/>
    </location>
</feature>
<dbReference type="PANTHER" id="PTHR42829">
    <property type="entry name" value="NADH-UBIQUINONE OXIDOREDUCTASE CHAIN 5"/>
    <property type="match status" value="1"/>
</dbReference>
<dbReference type="Pfam" id="PF00662">
    <property type="entry name" value="Proton_antipo_N"/>
    <property type="match status" value="1"/>
</dbReference>
<keyword evidence="3 6" id="KW-1133">Transmembrane helix</keyword>
<dbReference type="PANTHER" id="PTHR42829:SF2">
    <property type="entry name" value="NADH-UBIQUINONE OXIDOREDUCTASE CHAIN 5"/>
    <property type="match status" value="1"/>
</dbReference>
<accession>A0A5C5WFI2</accession>
<keyword evidence="2 5" id="KW-0812">Transmembrane</keyword>
<keyword evidence="4 6" id="KW-0472">Membrane</keyword>
<dbReference type="GO" id="GO:0042773">
    <property type="term" value="P:ATP synthesis coupled electron transport"/>
    <property type="evidence" value="ECO:0007669"/>
    <property type="project" value="InterPro"/>
</dbReference>
<feature type="transmembrane region" description="Helical" evidence="6">
    <location>
        <begin position="146"/>
        <end position="164"/>
    </location>
</feature>
<evidence type="ECO:0000259" key="8">
    <source>
        <dbReference type="Pfam" id="PF00662"/>
    </source>
</evidence>
<dbReference type="AlphaFoldDB" id="A0A5C5WFI2"/>
<feature type="transmembrane region" description="Helical" evidence="6">
    <location>
        <begin position="564"/>
        <end position="583"/>
    </location>
</feature>
<name>A0A5C5WFI2_9BACT</name>
<dbReference type="NCBIfam" id="TIGR01974">
    <property type="entry name" value="NDH_I_L"/>
    <property type="match status" value="1"/>
</dbReference>
<dbReference type="InterPro" id="IPR003945">
    <property type="entry name" value="NU5C-like"/>
</dbReference>
<dbReference type="Pfam" id="PF00361">
    <property type="entry name" value="Proton_antipo_M"/>
    <property type="match status" value="1"/>
</dbReference>
<feature type="transmembrane region" description="Helical" evidence="6">
    <location>
        <begin position="315"/>
        <end position="340"/>
    </location>
</feature>
<organism evidence="9 10">
    <name type="scientific">Botrimarina hoheduenensis</name>
    <dbReference type="NCBI Taxonomy" id="2528000"/>
    <lineage>
        <taxon>Bacteria</taxon>
        <taxon>Pseudomonadati</taxon>
        <taxon>Planctomycetota</taxon>
        <taxon>Planctomycetia</taxon>
        <taxon>Pirellulales</taxon>
        <taxon>Lacipirellulaceae</taxon>
        <taxon>Botrimarina</taxon>
    </lineage>
</organism>
<feature type="transmembrane region" description="Helical" evidence="6">
    <location>
        <begin position="663"/>
        <end position="682"/>
    </location>
</feature>
<evidence type="ECO:0000259" key="7">
    <source>
        <dbReference type="Pfam" id="PF00361"/>
    </source>
</evidence>
<evidence type="ECO:0000256" key="2">
    <source>
        <dbReference type="ARBA" id="ARBA00022692"/>
    </source>
</evidence>
<feature type="transmembrane region" description="Helical" evidence="6">
    <location>
        <begin position="352"/>
        <end position="373"/>
    </location>
</feature>
<protein>
    <submittedName>
        <fullName evidence="9">NADH-quinone oxidoreductase subunit L</fullName>
        <ecNumber evidence="9">1.6.5.11</ecNumber>
    </submittedName>
</protein>
<evidence type="ECO:0000256" key="6">
    <source>
        <dbReference type="SAM" id="Phobius"/>
    </source>
</evidence>
<feature type="transmembrane region" description="Helical" evidence="6">
    <location>
        <begin position="500"/>
        <end position="519"/>
    </location>
</feature>
<feature type="transmembrane region" description="Helical" evidence="6">
    <location>
        <begin position="248"/>
        <end position="266"/>
    </location>
</feature>
<sequence length="683" mass="71816">MLVAWLAPLAAFVAAAIVPTIEHRRRGRVSIATARAVAQVATACSVLSLGLALVALAAWVWRGSDQPPIVGDWFRFVRVGPLDLSAGYCLDTLSVVMTTVVTLVATCVHVYARGYFTEEMAPEGVVDSEVLSGTLPLQREGRLHRFYQHLSLFLFSMLGLVLSGNLAMTFVFWELVGLSSYLLIGFYYEREAAANAASKAMLVNRLADVGLLLGMIALWNATGGLVFIDGEGGGLLSAGQALRESGGANYRMLCWAGLGLFCGCLGKSAQFPLWTWLPDAMQGPTPVSALVHSATMVAAGVFLIGRVYPLLTPEVLVIVASVGALTLLIGAVLACAAADFKRVLAFSTISQLGYMMLAMGLGGWVAGIFHLMTHAMFKSLLFLAAGAVIHATHSGDLAQLGGLRQRMPRTAWLTGIGVLAIMGAGIPGLGLGLSGFYSKDLIFEQAIGFYRANSWAGWLLVAPTIGAALTAFYMGRLWLLTFAGKPRSVAAAEAHEAAPTLLLPMLVLAALAISAGWTLPGLNASLAALLDAGSPAPHQLTVGTLWPEAVIPGAHDHHAPGIKLRAGLLALGATAAGLALVGISRLRGRLANPLGAGVVQALDLRTLPAINRGFATSVRSCGTFLAEAIDRWTIDNSLIGFTRGLWRGGVALHRIETGSLRHYIVFLVLGVVFLGSLAILAVV</sequence>
<evidence type="ECO:0000256" key="3">
    <source>
        <dbReference type="ARBA" id="ARBA00022989"/>
    </source>
</evidence>
<feature type="domain" description="NADH-Ubiquinone oxidoreductase (complex I) chain 5 N-terminal" evidence="8">
    <location>
        <begin position="77"/>
        <end position="119"/>
    </location>
</feature>
<comment type="caution">
    <text evidence="9">The sequence shown here is derived from an EMBL/GenBank/DDBJ whole genome shotgun (WGS) entry which is preliminary data.</text>
</comment>
<comment type="subcellular location">
    <subcellularLocation>
        <location evidence="1">Endomembrane system</location>
        <topology evidence="1">Multi-pass membrane protein</topology>
    </subcellularLocation>
    <subcellularLocation>
        <location evidence="5">Membrane</location>
        <topology evidence="5">Multi-pass membrane protein</topology>
    </subcellularLocation>
</comment>
<dbReference type="GO" id="GO:0008137">
    <property type="term" value="F:NADH dehydrogenase (ubiquinone) activity"/>
    <property type="evidence" value="ECO:0007669"/>
    <property type="project" value="InterPro"/>
</dbReference>
<dbReference type="GO" id="GO:0012505">
    <property type="term" value="C:endomembrane system"/>
    <property type="evidence" value="ECO:0007669"/>
    <property type="project" value="UniProtKB-SubCell"/>
</dbReference>
<dbReference type="InterPro" id="IPR001516">
    <property type="entry name" value="Proton_antipo_N"/>
</dbReference>
<evidence type="ECO:0000313" key="9">
    <source>
        <dbReference type="EMBL" id="TWT48522.1"/>
    </source>
</evidence>
<dbReference type="Proteomes" id="UP000318995">
    <property type="component" value="Unassembled WGS sequence"/>
</dbReference>
<dbReference type="EMBL" id="SJPH01000001">
    <property type="protein sequence ID" value="TWT48522.1"/>
    <property type="molecule type" value="Genomic_DNA"/>
</dbReference>
<dbReference type="GO" id="GO:0015990">
    <property type="term" value="P:electron transport coupled proton transport"/>
    <property type="evidence" value="ECO:0007669"/>
    <property type="project" value="TreeGrafter"/>
</dbReference>
<feature type="transmembrane region" description="Helical" evidence="6">
    <location>
        <begin position="40"/>
        <end position="61"/>
    </location>
</feature>
<dbReference type="EC" id="1.6.5.11" evidence="9"/>
<feature type="domain" description="NADH:quinone oxidoreductase/Mrp antiporter transmembrane" evidence="7">
    <location>
        <begin position="163"/>
        <end position="449"/>
    </location>
</feature>
<feature type="transmembrane region" description="Helical" evidence="6">
    <location>
        <begin position="457"/>
        <end position="479"/>
    </location>
</feature>
<evidence type="ECO:0000256" key="4">
    <source>
        <dbReference type="ARBA" id="ARBA00023136"/>
    </source>
</evidence>
<gene>
    <name evidence="9" type="primary">nuoL_2</name>
    <name evidence="9" type="ORF">Pla111_02930</name>
</gene>
<dbReference type="GO" id="GO:0016020">
    <property type="term" value="C:membrane"/>
    <property type="evidence" value="ECO:0007669"/>
    <property type="project" value="UniProtKB-SubCell"/>
</dbReference>
<evidence type="ECO:0000256" key="1">
    <source>
        <dbReference type="ARBA" id="ARBA00004127"/>
    </source>
</evidence>
<dbReference type="Gene3D" id="1.20.5.2700">
    <property type="match status" value="1"/>
</dbReference>
<feature type="transmembrane region" description="Helical" evidence="6">
    <location>
        <begin position="410"/>
        <end position="437"/>
    </location>
</feature>
<dbReference type="PRINTS" id="PR01434">
    <property type="entry name" value="NADHDHGNASE5"/>
</dbReference>
<feature type="transmembrane region" description="Helical" evidence="6">
    <location>
        <begin position="287"/>
        <end position="309"/>
    </location>
</feature>